<feature type="compositionally biased region" description="Low complexity" evidence="1">
    <location>
        <begin position="1"/>
        <end position="17"/>
    </location>
</feature>
<evidence type="ECO:0000259" key="2">
    <source>
        <dbReference type="Pfam" id="PF23155"/>
    </source>
</evidence>
<protein>
    <recommendedName>
        <fullName evidence="2">DUF7053 domain-containing protein</fullName>
    </recommendedName>
</protein>
<dbReference type="Proteomes" id="UP000431533">
    <property type="component" value="Unassembled WGS sequence"/>
</dbReference>
<gene>
    <name evidence="3" type="ORF">LHYA1_G005594</name>
</gene>
<dbReference type="Pfam" id="PF23155">
    <property type="entry name" value="DUF7053"/>
    <property type="match status" value="1"/>
</dbReference>
<dbReference type="EMBL" id="QGMH01000068">
    <property type="protein sequence ID" value="TVY26500.1"/>
    <property type="molecule type" value="Genomic_DNA"/>
</dbReference>
<keyword evidence="4" id="KW-1185">Reference proteome</keyword>
<dbReference type="RefSeq" id="XP_031005288.1">
    <property type="nucleotide sequence ID" value="XM_031150538.1"/>
</dbReference>
<organism evidence="3 4">
    <name type="scientific">Lachnellula hyalina</name>
    <dbReference type="NCBI Taxonomy" id="1316788"/>
    <lineage>
        <taxon>Eukaryota</taxon>
        <taxon>Fungi</taxon>
        <taxon>Dikarya</taxon>
        <taxon>Ascomycota</taxon>
        <taxon>Pezizomycotina</taxon>
        <taxon>Leotiomycetes</taxon>
        <taxon>Helotiales</taxon>
        <taxon>Lachnaceae</taxon>
        <taxon>Lachnellula</taxon>
    </lineage>
</organism>
<dbReference type="PANTHER" id="PTHR38117:SF2">
    <property type="entry name" value="NACHT AND WD40 DOMAIN PROTEIN"/>
    <property type="match status" value="1"/>
</dbReference>
<proteinExistence type="predicted"/>
<feature type="region of interest" description="Disordered" evidence="1">
    <location>
        <begin position="1"/>
        <end position="20"/>
    </location>
</feature>
<dbReference type="PANTHER" id="PTHR38117">
    <property type="entry name" value="NACHT AND WD40 DOMAIN PROTEIN"/>
    <property type="match status" value="1"/>
</dbReference>
<evidence type="ECO:0000313" key="3">
    <source>
        <dbReference type="EMBL" id="TVY26500.1"/>
    </source>
</evidence>
<reference evidence="3 4" key="1">
    <citation type="submission" date="2018-05" db="EMBL/GenBank/DDBJ databases">
        <title>Genome sequencing and assembly of the regulated plant pathogen Lachnellula willkommii and related sister species for the development of diagnostic species identification markers.</title>
        <authorList>
            <person name="Giroux E."/>
            <person name="Bilodeau G."/>
        </authorList>
    </citation>
    <scope>NUCLEOTIDE SEQUENCE [LARGE SCALE GENOMIC DNA]</scope>
    <source>
        <strain evidence="3 4">CBS 185.66</strain>
    </source>
</reference>
<name>A0A8H8TZM0_9HELO</name>
<sequence length="194" mass="20750">MDYMPSINSTHTSTTNTPLPPSVDAASALALLHNHPAFQSLQPLLVKNTIIPIPATPATSWLVAEAQSLAQANGNASVEYREVSVAVPMGPFTNTVVTTSAFVDTEDGLIIVFQAPLGLHGVNRFRVVREGQGEGGGLVLIEEARLIGYRLMMPFVVKTEQESHGEAGRAFGRKLVEMKGEEGEGEGEGEIVRK</sequence>
<dbReference type="InterPro" id="IPR055481">
    <property type="entry name" value="DUF7053"/>
</dbReference>
<evidence type="ECO:0000313" key="4">
    <source>
        <dbReference type="Proteomes" id="UP000431533"/>
    </source>
</evidence>
<dbReference type="OrthoDB" id="4794810at2759"/>
<dbReference type="GeneID" id="41985792"/>
<accession>A0A8H8TZM0</accession>
<comment type="caution">
    <text evidence="3">The sequence shown here is derived from an EMBL/GenBank/DDBJ whole genome shotgun (WGS) entry which is preliminary data.</text>
</comment>
<evidence type="ECO:0000256" key="1">
    <source>
        <dbReference type="SAM" id="MobiDB-lite"/>
    </source>
</evidence>
<feature type="domain" description="DUF7053" evidence="2">
    <location>
        <begin position="9"/>
        <end position="174"/>
    </location>
</feature>
<dbReference type="AlphaFoldDB" id="A0A8H8TZM0"/>